<feature type="region of interest" description="Disordered" evidence="1">
    <location>
        <begin position="1"/>
        <end position="199"/>
    </location>
</feature>
<evidence type="ECO:0000313" key="3">
    <source>
        <dbReference type="Proteomes" id="UP001610446"/>
    </source>
</evidence>
<accession>A0ABR4JVR9</accession>
<keyword evidence="3" id="KW-1185">Reference proteome</keyword>
<evidence type="ECO:0000313" key="2">
    <source>
        <dbReference type="EMBL" id="KAL2844146.1"/>
    </source>
</evidence>
<name>A0ABR4JVR9_9EURO</name>
<feature type="compositionally biased region" description="Polar residues" evidence="1">
    <location>
        <begin position="1"/>
        <end position="17"/>
    </location>
</feature>
<dbReference type="EMBL" id="JBFXLU010000083">
    <property type="protein sequence ID" value="KAL2844146.1"/>
    <property type="molecule type" value="Genomic_DNA"/>
</dbReference>
<reference evidence="2 3" key="1">
    <citation type="submission" date="2024-07" db="EMBL/GenBank/DDBJ databases">
        <title>Section-level genome sequencing and comparative genomics of Aspergillus sections Usti and Cavernicolus.</title>
        <authorList>
            <consortium name="Lawrence Berkeley National Laboratory"/>
            <person name="Nybo J.L."/>
            <person name="Vesth T.C."/>
            <person name="Theobald S."/>
            <person name="Frisvad J.C."/>
            <person name="Larsen T.O."/>
            <person name="Kjaerboelling I."/>
            <person name="Rothschild-Mancinelli K."/>
            <person name="Lyhne E.K."/>
            <person name="Kogle M.E."/>
            <person name="Barry K."/>
            <person name="Clum A."/>
            <person name="Na H."/>
            <person name="Ledsgaard L."/>
            <person name="Lin J."/>
            <person name="Lipzen A."/>
            <person name="Kuo A."/>
            <person name="Riley R."/>
            <person name="Mondo S."/>
            <person name="Labutti K."/>
            <person name="Haridas S."/>
            <person name="Pangalinan J."/>
            <person name="Salamov A.A."/>
            <person name="Simmons B.A."/>
            <person name="Magnuson J.K."/>
            <person name="Chen J."/>
            <person name="Drula E."/>
            <person name="Henrissat B."/>
            <person name="Wiebenga A."/>
            <person name="Lubbers R.J."/>
            <person name="Gomes A.C."/>
            <person name="Makela M.R."/>
            <person name="Stajich J."/>
            <person name="Grigoriev I.V."/>
            <person name="Mortensen U.H."/>
            <person name="De Vries R.P."/>
            <person name="Baker S.E."/>
            <person name="Andersen M.R."/>
        </authorList>
    </citation>
    <scope>NUCLEOTIDE SEQUENCE [LARGE SCALE GENOMIC DNA]</scope>
    <source>
        <strain evidence="2 3">CBS 123904</strain>
    </source>
</reference>
<protein>
    <submittedName>
        <fullName evidence="2">Uncharacterized protein</fullName>
    </submittedName>
</protein>
<feature type="compositionally biased region" description="Basic and acidic residues" evidence="1">
    <location>
        <begin position="67"/>
        <end position="81"/>
    </location>
</feature>
<feature type="compositionally biased region" description="Basic and acidic residues" evidence="1">
    <location>
        <begin position="155"/>
        <end position="180"/>
    </location>
</feature>
<gene>
    <name evidence="2" type="ORF">BJY01DRAFT_215187</name>
</gene>
<comment type="caution">
    <text evidence="2">The sequence shown here is derived from an EMBL/GenBank/DDBJ whole genome shotgun (WGS) entry which is preliminary data.</text>
</comment>
<proteinExistence type="predicted"/>
<feature type="compositionally biased region" description="Low complexity" evidence="1">
    <location>
        <begin position="53"/>
        <end position="66"/>
    </location>
</feature>
<sequence>MDNHQSASEMLNLNTDDANGKKSSKKKGTDVDFDFAKLPNDMVSFPEADGSGPDKPTTKKPQQSKPVRSDEDKDGEDKDKNEDDGEESKPTPSSSAAEDKNEDDGEESKPTPSSSAGAASSSKPSTQEGSEQGGESEGEERGLKKNQNQPAADKVTPKESAEKPKVSAEKPKQPEEDKGPLDSLPLFGSLTKGLLGGAL</sequence>
<dbReference type="Proteomes" id="UP001610446">
    <property type="component" value="Unassembled WGS sequence"/>
</dbReference>
<evidence type="ECO:0000256" key="1">
    <source>
        <dbReference type="SAM" id="MobiDB-lite"/>
    </source>
</evidence>
<feature type="compositionally biased region" description="Low complexity" evidence="1">
    <location>
        <begin position="110"/>
        <end position="130"/>
    </location>
</feature>
<organism evidence="2 3">
    <name type="scientific">Aspergillus pseudoustus</name>
    <dbReference type="NCBI Taxonomy" id="1810923"/>
    <lineage>
        <taxon>Eukaryota</taxon>
        <taxon>Fungi</taxon>
        <taxon>Dikarya</taxon>
        <taxon>Ascomycota</taxon>
        <taxon>Pezizomycotina</taxon>
        <taxon>Eurotiomycetes</taxon>
        <taxon>Eurotiomycetidae</taxon>
        <taxon>Eurotiales</taxon>
        <taxon>Aspergillaceae</taxon>
        <taxon>Aspergillus</taxon>
        <taxon>Aspergillus subgen. Nidulantes</taxon>
    </lineage>
</organism>